<dbReference type="AlphaFoldDB" id="A0A6J7SE69"/>
<dbReference type="Pfam" id="PF07179">
    <property type="entry name" value="SseB"/>
    <property type="match status" value="1"/>
</dbReference>
<dbReference type="InterPro" id="IPR009839">
    <property type="entry name" value="SseB_N"/>
</dbReference>
<dbReference type="EMBL" id="CAFBPZ010000063">
    <property type="protein sequence ID" value="CAB5039535.1"/>
    <property type="molecule type" value="Genomic_DNA"/>
</dbReference>
<protein>
    <submittedName>
        <fullName evidence="3">Unannotated protein</fullName>
    </submittedName>
</protein>
<organism evidence="3">
    <name type="scientific">freshwater metagenome</name>
    <dbReference type="NCBI Taxonomy" id="449393"/>
    <lineage>
        <taxon>unclassified sequences</taxon>
        <taxon>metagenomes</taxon>
        <taxon>ecological metagenomes</taxon>
    </lineage>
</organism>
<sequence length="155" mass="16483">MTDQSFGKGRSIASPAFAGDDGVGDPVLRQAIAMGVQQVTAELARDLVLELLMESRLLVAVVAVLDEMDELGGDKDSHMTVVSMVNPNGERGLLAFTGLDSMAQWDPKARPVPVSGPDCARAALDSQANAVVIDVMGPIRHVVTDERLRFLAQGR</sequence>
<proteinExistence type="predicted"/>
<reference evidence="3" key="1">
    <citation type="submission" date="2020-05" db="EMBL/GenBank/DDBJ databases">
        <authorList>
            <person name="Chiriac C."/>
            <person name="Salcher M."/>
            <person name="Ghai R."/>
            <person name="Kavagutti S V."/>
        </authorList>
    </citation>
    <scope>NUCLEOTIDE SEQUENCE</scope>
</reference>
<evidence type="ECO:0000313" key="3">
    <source>
        <dbReference type="EMBL" id="CAB5039535.1"/>
    </source>
</evidence>
<name>A0A6J7SE69_9ZZZZ</name>
<evidence type="ECO:0000313" key="2">
    <source>
        <dbReference type="EMBL" id="CAB4914180.1"/>
    </source>
</evidence>
<dbReference type="EMBL" id="CAFBMC010000165">
    <property type="protein sequence ID" value="CAB4914180.1"/>
    <property type="molecule type" value="Genomic_DNA"/>
</dbReference>
<evidence type="ECO:0000259" key="1">
    <source>
        <dbReference type="Pfam" id="PF07179"/>
    </source>
</evidence>
<gene>
    <name evidence="2" type="ORF">UFOPK3495_01775</name>
    <name evidence="3" type="ORF">UFOPK4237_01002</name>
</gene>
<accession>A0A6J7SE69</accession>
<feature type="domain" description="SseB protein N-terminal" evidence="1">
    <location>
        <begin position="36"/>
        <end position="148"/>
    </location>
</feature>